<feature type="chain" id="PRO_5015699546" evidence="1">
    <location>
        <begin position="27"/>
        <end position="166"/>
    </location>
</feature>
<keyword evidence="4" id="KW-1185">Reference proteome</keyword>
<dbReference type="PANTHER" id="PTHR31157">
    <property type="entry name" value="SCP DOMAIN-CONTAINING PROTEIN"/>
    <property type="match status" value="1"/>
</dbReference>
<dbReference type="PROSITE" id="PS51257">
    <property type="entry name" value="PROKAR_LIPOPROTEIN"/>
    <property type="match status" value="1"/>
</dbReference>
<protein>
    <submittedName>
        <fullName evidence="3">CAP domain-containing protein</fullName>
    </submittedName>
</protein>
<dbReference type="OrthoDB" id="982527at2"/>
<dbReference type="SUPFAM" id="SSF55797">
    <property type="entry name" value="PR-1-like"/>
    <property type="match status" value="1"/>
</dbReference>
<evidence type="ECO:0000313" key="4">
    <source>
        <dbReference type="Proteomes" id="UP000245449"/>
    </source>
</evidence>
<proteinExistence type="predicted"/>
<comment type="caution">
    <text evidence="3">The sequence shown here is derived from an EMBL/GenBank/DDBJ whole genome shotgun (WGS) entry which is preliminary data.</text>
</comment>
<reference evidence="3 4" key="1">
    <citation type="submission" date="2018-04" db="EMBL/GenBank/DDBJ databases">
        <title>Flavobacterium sp. nov., isolated from glacier ice.</title>
        <authorList>
            <person name="Liu Q."/>
            <person name="Xin Y.-H."/>
        </authorList>
    </citation>
    <scope>NUCLEOTIDE SEQUENCE [LARGE SCALE GENOMIC DNA]</scope>
    <source>
        <strain evidence="3 4">RB1R5</strain>
    </source>
</reference>
<keyword evidence="1" id="KW-0732">Signal</keyword>
<dbReference type="Pfam" id="PF00188">
    <property type="entry name" value="CAP"/>
    <property type="match status" value="1"/>
</dbReference>
<evidence type="ECO:0000259" key="2">
    <source>
        <dbReference type="Pfam" id="PF00188"/>
    </source>
</evidence>
<feature type="signal peptide" evidence="1">
    <location>
        <begin position="1"/>
        <end position="26"/>
    </location>
</feature>
<feature type="domain" description="SCP" evidence="2">
    <location>
        <begin position="51"/>
        <end position="159"/>
    </location>
</feature>
<dbReference type="EMBL" id="QCZI01000015">
    <property type="protein sequence ID" value="PWA04376.1"/>
    <property type="molecule type" value="Genomic_DNA"/>
</dbReference>
<dbReference type="InterPro" id="IPR035940">
    <property type="entry name" value="CAP_sf"/>
</dbReference>
<dbReference type="InterPro" id="IPR014044">
    <property type="entry name" value="CAP_dom"/>
</dbReference>
<dbReference type="CDD" id="cd05379">
    <property type="entry name" value="CAP_bacterial"/>
    <property type="match status" value="1"/>
</dbReference>
<dbReference type="PANTHER" id="PTHR31157:SF1">
    <property type="entry name" value="SCP DOMAIN-CONTAINING PROTEIN"/>
    <property type="match status" value="1"/>
</dbReference>
<name>A0A2U1JGV9_9FLAO</name>
<accession>A0A2U1JGV9</accession>
<organism evidence="3 4">
    <name type="scientific">Flavobacterium psychrotolerans</name>
    <dbReference type="NCBI Taxonomy" id="2169410"/>
    <lineage>
        <taxon>Bacteria</taxon>
        <taxon>Pseudomonadati</taxon>
        <taxon>Bacteroidota</taxon>
        <taxon>Flavobacteriia</taxon>
        <taxon>Flavobacteriales</taxon>
        <taxon>Flavobacteriaceae</taxon>
        <taxon>Flavobacterium</taxon>
    </lineage>
</organism>
<dbReference type="Gene3D" id="3.40.33.10">
    <property type="entry name" value="CAP"/>
    <property type="match status" value="1"/>
</dbReference>
<sequence>MKNKSLRALLPLVVVFAFLSCTTNSPQDVVLPQAKLVQNYAYQPEEMELADLINEYRVSKGLIPLQIINHISFKSEEHNEYMIAKNIVNHDLFEERSQNIIQLLGAVKVNENIAYNFSTPNSVLHAWLNSPGHKANIEGNFTHFGLSITVNSVTGSKYYTNMFMKR</sequence>
<dbReference type="RefSeq" id="WP_116725515.1">
    <property type="nucleotide sequence ID" value="NZ_QCZI01000015.1"/>
</dbReference>
<dbReference type="AlphaFoldDB" id="A0A2U1JGV9"/>
<dbReference type="Proteomes" id="UP000245449">
    <property type="component" value="Unassembled WGS sequence"/>
</dbReference>
<evidence type="ECO:0000256" key="1">
    <source>
        <dbReference type="SAM" id="SignalP"/>
    </source>
</evidence>
<evidence type="ECO:0000313" key="3">
    <source>
        <dbReference type="EMBL" id="PWA04376.1"/>
    </source>
</evidence>
<gene>
    <name evidence="3" type="ORF">DB895_11525</name>
</gene>